<evidence type="ECO:0000313" key="2">
    <source>
        <dbReference type="EMBL" id="PWA04688.1"/>
    </source>
</evidence>
<evidence type="ECO:0000313" key="3">
    <source>
        <dbReference type="Proteomes" id="UP000245998"/>
    </source>
</evidence>
<evidence type="ECO:0000256" key="1">
    <source>
        <dbReference type="ARBA" id="ARBA00022729"/>
    </source>
</evidence>
<proteinExistence type="predicted"/>
<keyword evidence="1" id="KW-0732">Signal</keyword>
<dbReference type="RefSeq" id="WP_116556386.1">
    <property type="nucleotide sequence ID" value="NZ_QCZG01000090.1"/>
</dbReference>
<dbReference type="PANTHER" id="PTHR33376">
    <property type="match status" value="1"/>
</dbReference>
<evidence type="ECO:0008006" key="4">
    <source>
        <dbReference type="Google" id="ProtNLM"/>
    </source>
</evidence>
<organism evidence="2 3">
    <name type="scientific">Pueribacillus theae</name>
    <dbReference type="NCBI Taxonomy" id="2171751"/>
    <lineage>
        <taxon>Bacteria</taxon>
        <taxon>Bacillati</taxon>
        <taxon>Bacillota</taxon>
        <taxon>Bacilli</taxon>
        <taxon>Bacillales</taxon>
        <taxon>Bacillaceae</taxon>
        <taxon>Pueribacillus</taxon>
    </lineage>
</organism>
<sequence>MFTKRKGLFGLFVLLMGILLVGCGSKSDSKSESANGGDKGSSDEVYEINVNNWQPSTHHYAYNVYEPWKELVEEKTDGRVKVNLYHGGSLGKSSSVYQDITGGLYEVSILVPQYFYDTNFFPYSIGNLPFMFKDSNEAAAVLKKFGEKYADDDLTDIILTDPTATDPYALFSTQPIKTVDDLKKKKMRSSGKSETALAKSIGGVPVSLTTEDQYEGLQKKQIDTTFFTPIGANGQKLYEPAPYITKLGVSVTPLIPVMNKDFHDSLPDDLKKLFDEELFPKLSELIIESYDSELDAAYADIEKAVEKRGEVITPTDEELEEFREAGKPAWDEWVEDANKKGYNGQEMLDDLLKMIDEERK</sequence>
<accession>A0A2U1JIH2</accession>
<dbReference type="InterPro" id="IPR018389">
    <property type="entry name" value="DctP_fam"/>
</dbReference>
<gene>
    <name evidence="2" type="ORF">DCC39_18670</name>
</gene>
<dbReference type="InterPro" id="IPR038404">
    <property type="entry name" value="TRAP_DctP_sf"/>
</dbReference>
<dbReference type="OrthoDB" id="1646at2"/>
<dbReference type="GO" id="GO:0055085">
    <property type="term" value="P:transmembrane transport"/>
    <property type="evidence" value="ECO:0007669"/>
    <property type="project" value="InterPro"/>
</dbReference>
<dbReference type="Proteomes" id="UP000245998">
    <property type="component" value="Unassembled WGS sequence"/>
</dbReference>
<dbReference type="Pfam" id="PF03480">
    <property type="entry name" value="DctP"/>
    <property type="match status" value="1"/>
</dbReference>
<protein>
    <recommendedName>
        <fullName evidence="4">C4-dicarboxylate ABC transporter substrate-binding protein</fullName>
    </recommendedName>
</protein>
<dbReference type="NCBIfam" id="NF037995">
    <property type="entry name" value="TRAP_S1"/>
    <property type="match status" value="1"/>
</dbReference>
<dbReference type="AlphaFoldDB" id="A0A2U1JIH2"/>
<dbReference type="Gene3D" id="3.40.190.170">
    <property type="entry name" value="Bacterial extracellular solute-binding protein, family 7"/>
    <property type="match status" value="1"/>
</dbReference>
<name>A0A2U1JIH2_9BACI</name>
<dbReference type="PROSITE" id="PS51257">
    <property type="entry name" value="PROKAR_LIPOPROTEIN"/>
    <property type="match status" value="1"/>
</dbReference>
<dbReference type="PANTHER" id="PTHR33376:SF15">
    <property type="entry name" value="BLL6794 PROTEIN"/>
    <property type="match status" value="1"/>
</dbReference>
<comment type="caution">
    <text evidence="2">The sequence shown here is derived from an EMBL/GenBank/DDBJ whole genome shotgun (WGS) entry which is preliminary data.</text>
</comment>
<reference evidence="2 3" key="1">
    <citation type="submission" date="2018-04" db="EMBL/GenBank/DDBJ databases">
        <title>Camelliibacillus theae gen. nov., sp. nov., isolated from Pu'er tea.</title>
        <authorList>
            <person name="Niu L."/>
        </authorList>
    </citation>
    <scope>NUCLEOTIDE SEQUENCE [LARGE SCALE GENOMIC DNA]</scope>
    <source>
        <strain evidence="2 3">T8</strain>
    </source>
</reference>
<dbReference type="EMBL" id="QCZG01000090">
    <property type="protein sequence ID" value="PWA04688.1"/>
    <property type="molecule type" value="Genomic_DNA"/>
</dbReference>
<keyword evidence="3" id="KW-1185">Reference proteome</keyword>